<evidence type="ECO:0000256" key="4">
    <source>
        <dbReference type="ARBA" id="ARBA00022692"/>
    </source>
</evidence>
<feature type="transmembrane region" description="Helical" evidence="7">
    <location>
        <begin position="31"/>
        <end position="52"/>
    </location>
</feature>
<dbReference type="Pfam" id="PF19300">
    <property type="entry name" value="BPD_transp_1_N"/>
    <property type="match status" value="1"/>
</dbReference>
<reference evidence="9 10" key="1">
    <citation type="journal article" date="2021" name="Front. Microbiol.">
        <title>Bacterial Transformation of Aromatic Monomers in Softwood Black Liquor.</title>
        <authorList>
            <person name="Navas L.E."/>
            <person name="Dexter G."/>
            <person name="Liu J."/>
            <person name="Levy-Booth D."/>
            <person name="Cho M."/>
            <person name="Jang S.K."/>
            <person name="Mansfield S.D."/>
            <person name="Renneckar S."/>
            <person name="Mohn W.W."/>
            <person name="Eltis L.D."/>
        </authorList>
    </citation>
    <scope>NUCLEOTIDE SEQUENCE [LARGE SCALE GENOMIC DNA]</scope>
    <source>
        <strain evidence="9 10">GD02</strain>
    </source>
</reference>
<feature type="transmembrane region" description="Helical" evidence="7">
    <location>
        <begin position="204"/>
        <end position="237"/>
    </location>
</feature>
<protein>
    <submittedName>
        <fullName evidence="9">ABC transporter permease</fullName>
    </submittedName>
</protein>
<dbReference type="InterPro" id="IPR045621">
    <property type="entry name" value="BPD_transp_1_N"/>
</dbReference>
<evidence type="ECO:0000256" key="6">
    <source>
        <dbReference type="ARBA" id="ARBA00023136"/>
    </source>
</evidence>
<evidence type="ECO:0000256" key="3">
    <source>
        <dbReference type="ARBA" id="ARBA00022475"/>
    </source>
</evidence>
<evidence type="ECO:0000256" key="5">
    <source>
        <dbReference type="ARBA" id="ARBA00022989"/>
    </source>
</evidence>
<dbReference type="PANTHER" id="PTHR43163">
    <property type="entry name" value="DIPEPTIDE TRANSPORT SYSTEM PERMEASE PROTEIN DPPB-RELATED"/>
    <property type="match status" value="1"/>
</dbReference>
<evidence type="ECO:0000256" key="1">
    <source>
        <dbReference type="ARBA" id="ARBA00004651"/>
    </source>
</evidence>
<keyword evidence="2 7" id="KW-0813">Transport</keyword>
<dbReference type="AlphaFoldDB" id="A0AA46X3M9"/>
<dbReference type="GO" id="GO:0005886">
    <property type="term" value="C:plasma membrane"/>
    <property type="evidence" value="ECO:0007669"/>
    <property type="project" value="UniProtKB-SubCell"/>
</dbReference>
<dbReference type="Gene3D" id="1.10.3720.10">
    <property type="entry name" value="MetI-like"/>
    <property type="match status" value="1"/>
</dbReference>
<dbReference type="Pfam" id="PF00528">
    <property type="entry name" value="BPD_transp_1"/>
    <property type="match status" value="1"/>
</dbReference>
<proteinExistence type="inferred from homology"/>
<keyword evidence="9" id="KW-0614">Plasmid</keyword>
<dbReference type="InterPro" id="IPR000515">
    <property type="entry name" value="MetI-like"/>
</dbReference>
<feature type="domain" description="ABC transmembrane type-1" evidence="8">
    <location>
        <begin position="117"/>
        <end position="348"/>
    </location>
</feature>
<comment type="subcellular location">
    <subcellularLocation>
        <location evidence="1 7">Cell membrane</location>
        <topology evidence="1 7">Multi-pass membrane protein</topology>
    </subcellularLocation>
</comment>
<sequence length="357" mass="37629">MATAVASARRPLRPAAAGTVFGFTRVALTRLTGAIIVIFGVVSITFLLTRVVSPDPTGLFVSPTADAAERENVRQALGLSDPIPVQFVTFIGNLLTGDLGTSFMTGQPVAQDLLSRLPATAELALYALLFGTSLGVIAGVIAAVKENSWFDHLVRTVTVAGLALPQFWLGLMLLWIFFVVLGIAPGPTGRLPVGVLPPPHVTGLFVIDGLLAGQWALVSTAIAQLVLPVLTLGYGVFAPIARGARSAMIGALNADYMRTAHSLGIARGRAWFVYALKNALLPVVTMFAGVVGWAFSGAVLVEGVFGWPGIGQYALNAMQSSDFPAVQGFVLFAAILYVVIYQLLDLAYSAIDPRIRP</sequence>
<keyword evidence="5 7" id="KW-1133">Transmembrane helix</keyword>
<name>A0AA46X3M9_RHORH</name>
<evidence type="ECO:0000313" key="10">
    <source>
        <dbReference type="Proteomes" id="UP001162740"/>
    </source>
</evidence>
<evidence type="ECO:0000256" key="7">
    <source>
        <dbReference type="RuleBase" id="RU363032"/>
    </source>
</evidence>
<geneLocation type="plasmid" evidence="9 10">
    <name>pGD02.2.1</name>
</geneLocation>
<feature type="transmembrane region" description="Helical" evidence="7">
    <location>
        <begin position="156"/>
        <end position="184"/>
    </location>
</feature>
<evidence type="ECO:0000313" key="9">
    <source>
        <dbReference type="EMBL" id="UZF48132.1"/>
    </source>
</evidence>
<keyword evidence="3" id="KW-1003">Cell membrane</keyword>
<dbReference type="InterPro" id="IPR035906">
    <property type="entry name" value="MetI-like_sf"/>
</dbReference>
<evidence type="ECO:0000256" key="2">
    <source>
        <dbReference type="ARBA" id="ARBA00022448"/>
    </source>
</evidence>
<dbReference type="CDD" id="cd06261">
    <property type="entry name" value="TM_PBP2"/>
    <property type="match status" value="1"/>
</dbReference>
<dbReference type="SUPFAM" id="SSF161098">
    <property type="entry name" value="MetI-like"/>
    <property type="match status" value="1"/>
</dbReference>
<gene>
    <name evidence="9" type="ORF">KUM34_027530</name>
</gene>
<keyword evidence="6 7" id="KW-0472">Membrane</keyword>
<organism evidence="9 10">
    <name type="scientific">Rhodococcus rhodochrous</name>
    <dbReference type="NCBI Taxonomy" id="1829"/>
    <lineage>
        <taxon>Bacteria</taxon>
        <taxon>Bacillati</taxon>
        <taxon>Actinomycetota</taxon>
        <taxon>Actinomycetes</taxon>
        <taxon>Mycobacteriales</taxon>
        <taxon>Nocardiaceae</taxon>
        <taxon>Rhodococcus</taxon>
    </lineage>
</organism>
<dbReference type="PANTHER" id="PTHR43163:SF6">
    <property type="entry name" value="DIPEPTIDE TRANSPORT SYSTEM PERMEASE PROTEIN DPPB-RELATED"/>
    <property type="match status" value="1"/>
</dbReference>
<feature type="transmembrane region" description="Helical" evidence="7">
    <location>
        <begin position="123"/>
        <end position="144"/>
    </location>
</feature>
<dbReference type="GO" id="GO:0071916">
    <property type="term" value="F:dipeptide transmembrane transporter activity"/>
    <property type="evidence" value="ECO:0007669"/>
    <property type="project" value="TreeGrafter"/>
</dbReference>
<comment type="similarity">
    <text evidence="7">Belongs to the binding-protein-dependent transport system permease family.</text>
</comment>
<accession>A0AA46X3M9</accession>
<dbReference type="RefSeq" id="WP_229583501.1">
    <property type="nucleotide sequence ID" value="NZ_CP083975.1"/>
</dbReference>
<dbReference type="PROSITE" id="PS50928">
    <property type="entry name" value="ABC_TM1"/>
    <property type="match status" value="1"/>
</dbReference>
<keyword evidence="4 7" id="KW-0812">Transmembrane</keyword>
<evidence type="ECO:0000259" key="8">
    <source>
        <dbReference type="PROSITE" id="PS50928"/>
    </source>
</evidence>
<dbReference type="Proteomes" id="UP001162740">
    <property type="component" value="Plasmid pGD02.2.1"/>
</dbReference>
<feature type="transmembrane region" description="Helical" evidence="7">
    <location>
        <begin position="325"/>
        <end position="344"/>
    </location>
</feature>
<dbReference type="EMBL" id="CP083975">
    <property type="protein sequence ID" value="UZF48132.1"/>
    <property type="molecule type" value="Genomic_DNA"/>
</dbReference>
<feature type="transmembrane region" description="Helical" evidence="7">
    <location>
        <begin position="279"/>
        <end position="305"/>
    </location>
</feature>